<evidence type="ECO:0000313" key="2">
    <source>
        <dbReference type="EMBL" id="ORY69190.1"/>
    </source>
</evidence>
<name>A0A1Y2EC90_9FUNG</name>
<dbReference type="Proteomes" id="UP000193920">
    <property type="component" value="Unassembled WGS sequence"/>
</dbReference>
<reference evidence="2 3" key="1">
    <citation type="submission" date="2016-08" db="EMBL/GenBank/DDBJ databases">
        <title>A Parts List for Fungal Cellulosomes Revealed by Comparative Genomics.</title>
        <authorList>
            <consortium name="DOE Joint Genome Institute"/>
            <person name="Haitjema C.H."/>
            <person name="Gilmore S.P."/>
            <person name="Henske J.K."/>
            <person name="Solomon K.V."/>
            <person name="De Groot R."/>
            <person name="Kuo A."/>
            <person name="Mondo S.J."/>
            <person name="Salamov A.A."/>
            <person name="Labutti K."/>
            <person name="Zhao Z."/>
            <person name="Chiniquy J."/>
            <person name="Barry K."/>
            <person name="Brewer H.M."/>
            <person name="Purvine S.O."/>
            <person name="Wright A.T."/>
            <person name="Boxma B."/>
            <person name="Van Alen T."/>
            <person name="Hackstein J.H."/>
            <person name="Baker S.E."/>
            <person name="Grigoriev I.V."/>
            <person name="O'Malley M.A."/>
        </authorList>
    </citation>
    <scope>NUCLEOTIDE SEQUENCE [LARGE SCALE GENOMIC DNA]</scope>
    <source>
        <strain evidence="2 3">G1</strain>
    </source>
</reference>
<protein>
    <submittedName>
        <fullName evidence="2">Uncharacterized protein</fullName>
    </submittedName>
</protein>
<dbReference type="EMBL" id="MCOG01000045">
    <property type="protein sequence ID" value="ORY69190.1"/>
    <property type="molecule type" value="Genomic_DNA"/>
</dbReference>
<accession>A0A1Y2EC90</accession>
<dbReference type="AlphaFoldDB" id="A0A1Y2EC90"/>
<evidence type="ECO:0000256" key="1">
    <source>
        <dbReference type="SAM" id="MobiDB-lite"/>
    </source>
</evidence>
<comment type="caution">
    <text evidence="2">The sequence shown here is derived from an EMBL/GenBank/DDBJ whole genome shotgun (WGS) entry which is preliminary data.</text>
</comment>
<feature type="region of interest" description="Disordered" evidence="1">
    <location>
        <begin position="78"/>
        <end position="99"/>
    </location>
</feature>
<feature type="region of interest" description="Disordered" evidence="1">
    <location>
        <begin position="183"/>
        <end position="203"/>
    </location>
</feature>
<keyword evidence="3" id="KW-1185">Reference proteome</keyword>
<evidence type="ECO:0000313" key="3">
    <source>
        <dbReference type="Proteomes" id="UP000193920"/>
    </source>
</evidence>
<sequence length="541" mass="61553">MVDSVQVKLSDGTVRQFNDLNELIKIMVIKRVIRVQAKEIKILNGFVVPPSNLDELVELTRDVIYEGIPLKFISNKNEDENDHVSYNNDSGDQKSSECQFSTDTNYIANQNSNPSPKALDQGTSQKVNSVSGVISKHENTPINNTSENENENDIISNNDNNFDGLKKSWECLNSNVNTNYWKNLDKQNPNPSPKTFDKDTSQKVNSVSRIVSKHESIVINSPNENKNENDIISNNDNNFDDLKKSWECLNSNVNTNFWKNLDKQNPNPSPKTFDKDTSQKVNSVSRIVSKHESIVINSPNENIIKNNIISNTNNNFDDLKKSWECLRSNVNTNYWENQANQNSNPSPKTFDKDTSQKVNSVSRKICEYESIPINNTNENIIKNNIISNNNNNSDVRKNYALKKIEQVQQKYIDKLVDDKVNEEKKKLIEQQKQIEMAILISIKNGLKLKEKAALSFIDSYENEAKISNKKKIPECCIKILTVISGTFGLKVNSNNIKKITSAFFGKNIDEKKSSYDKFLSGAFDLFENTPIIKSLGFIKKK</sequence>
<feature type="compositionally biased region" description="Polar residues" evidence="1">
    <location>
        <begin position="336"/>
        <end position="347"/>
    </location>
</feature>
<feature type="region of interest" description="Disordered" evidence="1">
    <location>
        <begin position="336"/>
        <end position="355"/>
    </location>
</feature>
<proteinExistence type="predicted"/>
<gene>
    <name evidence="2" type="ORF">LY90DRAFT_504265</name>
</gene>
<organism evidence="2 3">
    <name type="scientific">Neocallimastix californiae</name>
    <dbReference type="NCBI Taxonomy" id="1754190"/>
    <lineage>
        <taxon>Eukaryota</taxon>
        <taxon>Fungi</taxon>
        <taxon>Fungi incertae sedis</taxon>
        <taxon>Chytridiomycota</taxon>
        <taxon>Chytridiomycota incertae sedis</taxon>
        <taxon>Neocallimastigomycetes</taxon>
        <taxon>Neocallimastigales</taxon>
        <taxon>Neocallimastigaceae</taxon>
        <taxon>Neocallimastix</taxon>
    </lineage>
</organism>